<proteinExistence type="inferred from homology"/>
<comment type="similarity">
    <text evidence="1">Belongs to the leucine-binding protein family.</text>
</comment>
<dbReference type="PANTHER" id="PTHR47235">
    <property type="entry name" value="BLR6548 PROTEIN"/>
    <property type="match status" value="1"/>
</dbReference>
<feature type="chain" id="PRO_5038854219" evidence="3">
    <location>
        <begin position="30"/>
        <end position="426"/>
    </location>
</feature>
<dbReference type="AlphaFoldDB" id="A0A846Z5U3"/>
<feature type="domain" description="Leucine-binding protein" evidence="4">
    <location>
        <begin position="52"/>
        <end position="372"/>
    </location>
</feature>
<evidence type="ECO:0000313" key="6">
    <source>
        <dbReference type="Proteomes" id="UP000579250"/>
    </source>
</evidence>
<dbReference type="PANTHER" id="PTHR47235:SF1">
    <property type="entry name" value="BLR6548 PROTEIN"/>
    <property type="match status" value="1"/>
</dbReference>
<comment type="caution">
    <text evidence="5">The sequence shown here is derived from an EMBL/GenBank/DDBJ whole genome shotgun (WGS) entry which is preliminary data.</text>
</comment>
<evidence type="ECO:0000259" key="4">
    <source>
        <dbReference type="Pfam" id="PF13458"/>
    </source>
</evidence>
<dbReference type="InterPro" id="IPR028082">
    <property type="entry name" value="Peripla_BP_I"/>
</dbReference>
<sequence length="426" mass="44636">MTPNSRWMRLLVASTGLVTLAACSGVNSAGNSPSSSDSAACGQTTGITDKSIDLGVLTDLSGPVAAGGVPFSQGVQAFFDYANQKLGGVDGRQVKLAVKDHAYDPQKAVQAYRELSSKVAGIPLSFGSAATSAVAAQIVTDCMPLVANNASELDRKDGVFYSGSTYEDNTINGIDWYINDAGHKNPKVALFYQADSYGQGAKSALEFAAGRLGFKIVTAQSYAATDKSFSGQLSSIKAAKPDVVIMASTVGATFGFFGEAQSAGANWDWLGLQPTFAPAVFGLPISDAFQKKVTIAYGGPVTAIGGEQIDLAREQLKKDFPDSVDNPPALIGWTAAYIFYNALTKAAKAGQLTRGGIRDALASLEVPSKGLGPDLLKFDPASKTAGVPHHADTIVTVDRSTRGFLKVVKPWFTSGLIDDYYSSTKH</sequence>
<dbReference type="InterPro" id="IPR028081">
    <property type="entry name" value="Leu-bd"/>
</dbReference>
<name>A0A846Z5U3_9ACTN</name>
<accession>A0A846Z5U3</accession>
<gene>
    <name evidence="5" type="ORF">HGB48_26145</name>
</gene>
<dbReference type="RefSeq" id="WP_083947119.1">
    <property type="nucleotide sequence ID" value="NZ_JAAXPI010000049.1"/>
</dbReference>
<evidence type="ECO:0000256" key="2">
    <source>
        <dbReference type="ARBA" id="ARBA00022729"/>
    </source>
</evidence>
<evidence type="ECO:0000256" key="1">
    <source>
        <dbReference type="ARBA" id="ARBA00010062"/>
    </source>
</evidence>
<keyword evidence="6" id="KW-1185">Reference proteome</keyword>
<reference evidence="5 6" key="1">
    <citation type="submission" date="2020-04" db="EMBL/GenBank/DDBJ databases">
        <title>MicrobeNet Type strains.</title>
        <authorList>
            <person name="Nicholson A.C."/>
        </authorList>
    </citation>
    <scope>NUCLEOTIDE SEQUENCE [LARGE SCALE GENOMIC DNA]</scope>
    <source>
        <strain evidence="5 6">ATCC BAA-277</strain>
    </source>
</reference>
<dbReference type="Pfam" id="PF13458">
    <property type="entry name" value="Peripla_BP_6"/>
    <property type="match status" value="1"/>
</dbReference>
<dbReference type="SUPFAM" id="SSF53822">
    <property type="entry name" value="Periplasmic binding protein-like I"/>
    <property type="match status" value="1"/>
</dbReference>
<dbReference type="PROSITE" id="PS51257">
    <property type="entry name" value="PROKAR_LIPOPROTEIN"/>
    <property type="match status" value="1"/>
</dbReference>
<evidence type="ECO:0000256" key="3">
    <source>
        <dbReference type="SAM" id="SignalP"/>
    </source>
</evidence>
<feature type="signal peptide" evidence="3">
    <location>
        <begin position="1"/>
        <end position="29"/>
    </location>
</feature>
<dbReference type="Proteomes" id="UP000579250">
    <property type="component" value="Unassembled WGS sequence"/>
</dbReference>
<dbReference type="EMBL" id="JAAXPI010000049">
    <property type="protein sequence ID" value="NKZ07197.1"/>
    <property type="molecule type" value="Genomic_DNA"/>
</dbReference>
<organism evidence="5 6">
    <name type="scientific">Actinomadura latina</name>
    <dbReference type="NCBI Taxonomy" id="163603"/>
    <lineage>
        <taxon>Bacteria</taxon>
        <taxon>Bacillati</taxon>
        <taxon>Actinomycetota</taxon>
        <taxon>Actinomycetes</taxon>
        <taxon>Streptosporangiales</taxon>
        <taxon>Thermomonosporaceae</taxon>
        <taxon>Actinomadura</taxon>
    </lineage>
</organism>
<keyword evidence="2 3" id="KW-0732">Signal</keyword>
<dbReference type="Gene3D" id="3.40.50.2300">
    <property type="match status" value="2"/>
</dbReference>
<protein>
    <submittedName>
        <fullName evidence="5">ABC transporter substrate-binding protein</fullName>
    </submittedName>
</protein>
<evidence type="ECO:0000313" key="5">
    <source>
        <dbReference type="EMBL" id="NKZ07197.1"/>
    </source>
</evidence>